<reference evidence="5 6" key="1">
    <citation type="submission" date="2018-03" db="EMBL/GenBank/DDBJ databases">
        <authorList>
            <person name="Keele B.F."/>
        </authorList>
    </citation>
    <scope>NUCLEOTIDE SEQUENCE [LARGE SCALE GENOMIC DNA]</scope>
    <source>
        <strain evidence="5 6">IB-3</strain>
    </source>
</reference>
<evidence type="ECO:0000256" key="1">
    <source>
        <dbReference type="ARBA" id="ARBA00023015"/>
    </source>
</evidence>
<organism evidence="5 6">
    <name type="scientific">Nocardioides currus</name>
    <dbReference type="NCBI Taxonomy" id="2133958"/>
    <lineage>
        <taxon>Bacteria</taxon>
        <taxon>Bacillati</taxon>
        <taxon>Actinomycetota</taxon>
        <taxon>Actinomycetes</taxon>
        <taxon>Propionibacteriales</taxon>
        <taxon>Nocardioidaceae</taxon>
        <taxon>Nocardioides</taxon>
    </lineage>
</organism>
<dbReference type="InterPro" id="IPR036390">
    <property type="entry name" value="WH_DNA-bd_sf"/>
</dbReference>
<dbReference type="Pfam" id="PF01047">
    <property type="entry name" value="MarR"/>
    <property type="match status" value="1"/>
</dbReference>
<feature type="domain" description="HTH marR-type" evidence="4">
    <location>
        <begin position="34"/>
        <end position="148"/>
    </location>
</feature>
<sequence>MTSVKDDLPDHALALLGYVMDGMRREVLEQTSLIAGPAHGLRSSHIRLLSLTPVDGMRVTDLAERVGMTKQALGEFATGLEGLGLLESVRDPSDRRARILRPTARGRRAVADSEAVIREVESRWRDRVGHQRWDALRQTLSDAAEPDVSS</sequence>
<dbReference type="InterPro" id="IPR000835">
    <property type="entry name" value="HTH_MarR-typ"/>
</dbReference>
<dbReference type="InterPro" id="IPR023187">
    <property type="entry name" value="Tscrpt_reg_MarR-type_CS"/>
</dbReference>
<name>A0A2R7YRJ8_9ACTN</name>
<dbReference type="PROSITE" id="PS01117">
    <property type="entry name" value="HTH_MARR_1"/>
    <property type="match status" value="1"/>
</dbReference>
<dbReference type="GO" id="GO:0003677">
    <property type="term" value="F:DNA binding"/>
    <property type="evidence" value="ECO:0007669"/>
    <property type="project" value="UniProtKB-KW"/>
</dbReference>
<protein>
    <recommendedName>
        <fullName evidence="4">HTH marR-type domain-containing protein</fullName>
    </recommendedName>
</protein>
<keyword evidence="3" id="KW-0804">Transcription</keyword>
<gene>
    <name evidence="5" type="ORF">C7S10_21480</name>
</gene>
<dbReference type="SUPFAM" id="SSF46785">
    <property type="entry name" value="Winged helix' DNA-binding domain"/>
    <property type="match status" value="1"/>
</dbReference>
<comment type="caution">
    <text evidence="5">The sequence shown here is derived from an EMBL/GenBank/DDBJ whole genome shotgun (WGS) entry which is preliminary data.</text>
</comment>
<keyword evidence="2" id="KW-0238">DNA-binding</keyword>
<evidence type="ECO:0000256" key="3">
    <source>
        <dbReference type="ARBA" id="ARBA00023163"/>
    </source>
</evidence>
<evidence type="ECO:0000259" key="4">
    <source>
        <dbReference type="SMART" id="SM00347"/>
    </source>
</evidence>
<dbReference type="PANTHER" id="PTHR33164">
    <property type="entry name" value="TRANSCRIPTIONAL REGULATOR, MARR FAMILY"/>
    <property type="match status" value="1"/>
</dbReference>
<dbReference type="AlphaFoldDB" id="A0A2R7YRJ8"/>
<dbReference type="OrthoDB" id="122135at2"/>
<dbReference type="InterPro" id="IPR039422">
    <property type="entry name" value="MarR/SlyA-like"/>
</dbReference>
<dbReference type="SMART" id="SM00347">
    <property type="entry name" value="HTH_MARR"/>
    <property type="match status" value="1"/>
</dbReference>
<dbReference type="Gene3D" id="1.10.10.10">
    <property type="entry name" value="Winged helix-like DNA-binding domain superfamily/Winged helix DNA-binding domain"/>
    <property type="match status" value="1"/>
</dbReference>
<accession>A0A2R7YRJ8</accession>
<keyword evidence="1" id="KW-0805">Transcription regulation</keyword>
<proteinExistence type="predicted"/>
<evidence type="ECO:0000256" key="2">
    <source>
        <dbReference type="ARBA" id="ARBA00023125"/>
    </source>
</evidence>
<evidence type="ECO:0000313" key="6">
    <source>
        <dbReference type="Proteomes" id="UP000244867"/>
    </source>
</evidence>
<dbReference type="RefSeq" id="WP_108346894.1">
    <property type="nucleotide sequence ID" value="NZ_PYXZ01000013.1"/>
</dbReference>
<dbReference type="GO" id="GO:0006950">
    <property type="term" value="P:response to stress"/>
    <property type="evidence" value="ECO:0007669"/>
    <property type="project" value="TreeGrafter"/>
</dbReference>
<dbReference type="EMBL" id="PYXZ01000013">
    <property type="protein sequence ID" value="PUA79047.1"/>
    <property type="molecule type" value="Genomic_DNA"/>
</dbReference>
<evidence type="ECO:0000313" key="5">
    <source>
        <dbReference type="EMBL" id="PUA79047.1"/>
    </source>
</evidence>
<dbReference type="PANTHER" id="PTHR33164:SF57">
    <property type="entry name" value="MARR-FAMILY TRANSCRIPTIONAL REGULATOR"/>
    <property type="match status" value="1"/>
</dbReference>
<dbReference type="InterPro" id="IPR036388">
    <property type="entry name" value="WH-like_DNA-bd_sf"/>
</dbReference>
<dbReference type="Proteomes" id="UP000244867">
    <property type="component" value="Unassembled WGS sequence"/>
</dbReference>
<keyword evidence="6" id="KW-1185">Reference proteome</keyword>
<dbReference type="GO" id="GO:0003700">
    <property type="term" value="F:DNA-binding transcription factor activity"/>
    <property type="evidence" value="ECO:0007669"/>
    <property type="project" value="InterPro"/>
</dbReference>